<dbReference type="STRING" id="10228.B3SD38"/>
<evidence type="ECO:0000313" key="3">
    <source>
        <dbReference type="EMBL" id="EDV19375.1"/>
    </source>
</evidence>
<dbReference type="GeneID" id="6759363"/>
<dbReference type="CTD" id="6759363"/>
<keyword evidence="1" id="KW-0433">Leucine-rich repeat</keyword>
<keyword evidence="2" id="KW-0677">Repeat</keyword>
<dbReference type="InterPro" id="IPR003591">
    <property type="entry name" value="Leu-rich_rpt_typical-subtyp"/>
</dbReference>
<name>B3SD38_TRIAD</name>
<reference evidence="3 4" key="1">
    <citation type="journal article" date="2008" name="Nature">
        <title>The Trichoplax genome and the nature of placozoans.</title>
        <authorList>
            <person name="Srivastava M."/>
            <person name="Begovic E."/>
            <person name="Chapman J."/>
            <person name="Putnam N.H."/>
            <person name="Hellsten U."/>
            <person name="Kawashima T."/>
            <person name="Kuo A."/>
            <person name="Mitros T."/>
            <person name="Salamov A."/>
            <person name="Carpenter M.L."/>
            <person name="Signorovitch A.Y."/>
            <person name="Moreno M.A."/>
            <person name="Kamm K."/>
            <person name="Grimwood J."/>
            <person name="Schmutz J."/>
            <person name="Shapiro H."/>
            <person name="Grigoriev I.V."/>
            <person name="Buss L.W."/>
            <person name="Schierwater B."/>
            <person name="Dellaporta S.L."/>
            <person name="Rokhsar D.S."/>
        </authorList>
    </citation>
    <scope>NUCLEOTIDE SEQUENCE [LARGE SCALE GENOMIC DNA]</scope>
    <source>
        <strain evidence="3 4">Grell-BS-1999</strain>
    </source>
</reference>
<dbReference type="InterPro" id="IPR050333">
    <property type="entry name" value="SLRP"/>
</dbReference>
<protein>
    <submittedName>
        <fullName evidence="3">Uncharacterized protein</fullName>
    </submittedName>
</protein>
<dbReference type="KEGG" id="tad:TRIADDRAFT_62194"/>
<dbReference type="HOGENOM" id="CLU_1463145_0_0_1"/>
<keyword evidence="4" id="KW-1185">Reference proteome</keyword>
<dbReference type="eggNOG" id="KOG0619">
    <property type="taxonomic scope" value="Eukaryota"/>
</dbReference>
<dbReference type="OrthoDB" id="2013775at2759"/>
<sequence>MSQLNLQNLTSLTKLDFANNRLYKIDPLAFINAENLKVIYINNNKLQELRFLQTIPSLEEVYLENVGLTSLSQINMTKLDKLTKLIIRNNKILKLENESFEGLTALQLLDLSKNMISHLSSKVFSLAQNLFKISFQSNKISKVIDTKCPGDYTRIEGINLNNNRLDDGFAALLKRTAVLKFLSEL</sequence>
<dbReference type="PANTHER" id="PTHR45712:SF22">
    <property type="entry name" value="INSULIN-LIKE GROWTH FACTOR-BINDING PROTEIN COMPLEX ACID LABILE SUBUNIT"/>
    <property type="match status" value="1"/>
</dbReference>
<dbReference type="AlphaFoldDB" id="B3SD38"/>
<evidence type="ECO:0000256" key="2">
    <source>
        <dbReference type="ARBA" id="ARBA00022737"/>
    </source>
</evidence>
<dbReference type="EMBL" id="DS985275">
    <property type="protein sequence ID" value="EDV19375.1"/>
    <property type="molecule type" value="Genomic_DNA"/>
</dbReference>
<dbReference type="Proteomes" id="UP000009022">
    <property type="component" value="Unassembled WGS sequence"/>
</dbReference>
<organism evidence="3 4">
    <name type="scientific">Trichoplax adhaerens</name>
    <name type="common">Trichoplax reptans</name>
    <dbReference type="NCBI Taxonomy" id="10228"/>
    <lineage>
        <taxon>Eukaryota</taxon>
        <taxon>Metazoa</taxon>
        <taxon>Placozoa</taxon>
        <taxon>Uniplacotomia</taxon>
        <taxon>Trichoplacea</taxon>
        <taxon>Trichoplacidae</taxon>
        <taxon>Trichoplax</taxon>
    </lineage>
</organism>
<evidence type="ECO:0000313" key="4">
    <source>
        <dbReference type="Proteomes" id="UP000009022"/>
    </source>
</evidence>
<dbReference type="PROSITE" id="PS51450">
    <property type="entry name" value="LRR"/>
    <property type="match status" value="2"/>
</dbReference>
<dbReference type="SUPFAM" id="SSF52058">
    <property type="entry name" value="L domain-like"/>
    <property type="match status" value="1"/>
</dbReference>
<gene>
    <name evidence="3" type="ORF">TRIADDRAFT_62194</name>
</gene>
<dbReference type="RefSeq" id="XP_002118150.1">
    <property type="nucleotide sequence ID" value="XM_002118114.1"/>
</dbReference>
<dbReference type="InterPro" id="IPR001611">
    <property type="entry name" value="Leu-rich_rpt"/>
</dbReference>
<dbReference type="PANTHER" id="PTHR45712">
    <property type="entry name" value="AGAP008170-PA"/>
    <property type="match status" value="1"/>
</dbReference>
<dbReference type="SMART" id="SM00365">
    <property type="entry name" value="LRR_SD22"/>
    <property type="match status" value="5"/>
</dbReference>
<dbReference type="InterPro" id="IPR032675">
    <property type="entry name" value="LRR_dom_sf"/>
</dbReference>
<dbReference type="Gene3D" id="3.80.10.10">
    <property type="entry name" value="Ribonuclease Inhibitor"/>
    <property type="match status" value="1"/>
</dbReference>
<evidence type="ECO:0000256" key="1">
    <source>
        <dbReference type="ARBA" id="ARBA00022614"/>
    </source>
</evidence>
<dbReference type="InParanoid" id="B3SD38"/>
<proteinExistence type="predicted"/>
<dbReference type="PhylomeDB" id="B3SD38"/>
<dbReference type="Pfam" id="PF13855">
    <property type="entry name" value="LRR_8"/>
    <property type="match status" value="2"/>
</dbReference>
<dbReference type="SMART" id="SM00369">
    <property type="entry name" value="LRR_TYP"/>
    <property type="match status" value="3"/>
</dbReference>
<accession>B3SD38</accession>